<proteinExistence type="predicted"/>
<keyword evidence="3" id="KW-1185">Reference proteome</keyword>
<evidence type="ECO:0000313" key="3">
    <source>
        <dbReference type="Proteomes" id="UP000799753"/>
    </source>
</evidence>
<reference evidence="2" key="1">
    <citation type="journal article" date="2020" name="Stud. Mycol.">
        <title>101 Dothideomycetes genomes: a test case for predicting lifestyles and emergence of pathogens.</title>
        <authorList>
            <person name="Haridas S."/>
            <person name="Albert R."/>
            <person name="Binder M."/>
            <person name="Bloem J."/>
            <person name="Labutti K."/>
            <person name="Salamov A."/>
            <person name="Andreopoulos B."/>
            <person name="Baker S."/>
            <person name="Barry K."/>
            <person name="Bills G."/>
            <person name="Bluhm B."/>
            <person name="Cannon C."/>
            <person name="Castanera R."/>
            <person name="Culley D."/>
            <person name="Daum C."/>
            <person name="Ezra D."/>
            <person name="Gonzalez J."/>
            <person name="Henrissat B."/>
            <person name="Kuo A."/>
            <person name="Liang C."/>
            <person name="Lipzen A."/>
            <person name="Lutzoni F."/>
            <person name="Magnuson J."/>
            <person name="Mondo S."/>
            <person name="Nolan M."/>
            <person name="Ohm R."/>
            <person name="Pangilinan J."/>
            <person name="Park H.-J."/>
            <person name="Ramirez L."/>
            <person name="Alfaro M."/>
            <person name="Sun H."/>
            <person name="Tritt A."/>
            <person name="Yoshinaga Y."/>
            <person name="Zwiers L.-H."/>
            <person name="Turgeon B."/>
            <person name="Goodwin S."/>
            <person name="Spatafora J."/>
            <person name="Crous P."/>
            <person name="Grigoriev I."/>
        </authorList>
    </citation>
    <scope>NUCLEOTIDE SEQUENCE</scope>
    <source>
        <strain evidence="2">CBS 473.64</strain>
    </source>
</reference>
<organism evidence="2 3">
    <name type="scientific">Massarina eburnea CBS 473.64</name>
    <dbReference type="NCBI Taxonomy" id="1395130"/>
    <lineage>
        <taxon>Eukaryota</taxon>
        <taxon>Fungi</taxon>
        <taxon>Dikarya</taxon>
        <taxon>Ascomycota</taxon>
        <taxon>Pezizomycotina</taxon>
        <taxon>Dothideomycetes</taxon>
        <taxon>Pleosporomycetidae</taxon>
        <taxon>Pleosporales</taxon>
        <taxon>Massarineae</taxon>
        <taxon>Massarinaceae</taxon>
        <taxon>Massarina</taxon>
    </lineage>
</organism>
<protein>
    <submittedName>
        <fullName evidence="2">Uncharacterized protein</fullName>
    </submittedName>
</protein>
<sequence length="82" mass="8929">MQCGSSTALITYFSLAISAPSLPKDHPIAFHRLYMKRARTTGANKSATHPGPSLPSPSGEIYGRRARTQDPYAKTENVSTHK</sequence>
<dbReference type="EMBL" id="MU006776">
    <property type="protein sequence ID" value="KAF2646718.1"/>
    <property type="molecule type" value="Genomic_DNA"/>
</dbReference>
<accession>A0A6A6SK01</accession>
<name>A0A6A6SK01_9PLEO</name>
<evidence type="ECO:0000256" key="1">
    <source>
        <dbReference type="SAM" id="MobiDB-lite"/>
    </source>
</evidence>
<evidence type="ECO:0000313" key="2">
    <source>
        <dbReference type="EMBL" id="KAF2646718.1"/>
    </source>
</evidence>
<gene>
    <name evidence="2" type="ORF">P280DRAFT_464904</name>
</gene>
<feature type="region of interest" description="Disordered" evidence="1">
    <location>
        <begin position="41"/>
        <end position="82"/>
    </location>
</feature>
<dbReference type="Proteomes" id="UP000799753">
    <property type="component" value="Unassembled WGS sequence"/>
</dbReference>
<dbReference type="AlphaFoldDB" id="A0A6A6SK01"/>